<reference evidence="2" key="1">
    <citation type="journal article" date="2017" name="PLoS ONE">
        <title>Loss of genes related to Nucleotide Excision Repair (NER) and implications for reductive genome evolution in symbionts of deep-sea vesicomyid clams.</title>
        <authorList>
            <person name="Shimamura S."/>
            <person name="Kaneko T."/>
            <person name="Ozawa G."/>
            <person name="Nishino-Matsumoto M."/>
            <person name="Koshiishi T."/>
            <person name="Takaki Y."/>
            <person name="Kato C."/>
            <person name="Takai K."/>
            <person name="Yoshida T."/>
            <person name="Fujikura K."/>
            <person name="Barry J.P."/>
            <person name="Maruyama T."/>
        </authorList>
    </citation>
    <scope>NUCLEOTIDE SEQUENCE</scope>
</reference>
<protein>
    <recommendedName>
        <fullName evidence="3">DUF3108 domain-containing protein</fullName>
    </recommendedName>
</protein>
<evidence type="ECO:0000256" key="1">
    <source>
        <dbReference type="SAM" id="SignalP"/>
    </source>
</evidence>
<evidence type="ECO:0000313" key="2">
    <source>
        <dbReference type="EMBL" id="BAW82146.1"/>
    </source>
</evidence>
<proteinExistence type="predicted"/>
<feature type="signal peptide" evidence="1">
    <location>
        <begin position="1"/>
        <end position="19"/>
    </location>
</feature>
<dbReference type="EMBL" id="AB911369">
    <property type="protein sequence ID" value="BAW82146.1"/>
    <property type="molecule type" value="Genomic_DNA"/>
</dbReference>
<name>A0A1Q2SS29_UNCXX</name>
<accession>A0A1Q2SS29</accession>
<dbReference type="Pfam" id="PF11306">
    <property type="entry name" value="DUF3108"/>
    <property type="match status" value="1"/>
</dbReference>
<dbReference type="AlphaFoldDB" id="A0A1Q2SS29"/>
<keyword evidence="1" id="KW-0732">Signal</keyword>
<dbReference type="InterPro" id="IPR021457">
    <property type="entry name" value="DUF3108"/>
</dbReference>
<organism evidence="2">
    <name type="scientific">Calyptogena fausta symbiont</name>
    <dbReference type="NCBI Taxonomy" id="596094"/>
    <lineage>
        <taxon>Bacteria</taxon>
    </lineage>
</organism>
<feature type="chain" id="PRO_5012185178" description="DUF3108 domain-containing protein" evidence="1">
    <location>
        <begin position="20"/>
        <end position="255"/>
    </location>
</feature>
<evidence type="ECO:0008006" key="3">
    <source>
        <dbReference type="Google" id="ProtNLM"/>
    </source>
</evidence>
<sequence length="255" mass="29096">MRLFTLITFSILINSVAYALKAHTANYQLSINGFKIAEEVRTLHRLDKHYFYTANARTSGLAAFIKDYSIAASSTFSISHQGVDAIHYQIIEQEDGELVKNYAFDIYSKNHTIVPILTKIQTKIRTWQSKGGNIVDPLSLFLALSNDLEHNPNQSIFTYQVANGESIEQHQYKRVNERLIKINNQSVKVIKISRINTSNNIKAYFLPKYGYLPALIERNKNGKNYTYKLTNLQIENGAKDKPTSKLLNIDPYTSL</sequence>